<evidence type="ECO:0000313" key="2">
    <source>
        <dbReference type="EMBL" id="GAI67550.1"/>
    </source>
</evidence>
<feature type="non-terminal residue" evidence="2">
    <location>
        <position position="58"/>
    </location>
</feature>
<comment type="caution">
    <text evidence="2">The sequence shown here is derived from an EMBL/GenBank/DDBJ whole genome shotgun (WGS) entry which is preliminary data.</text>
</comment>
<dbReference type="EMBL" id="BARW01000667">
    <property type="protein sequence ID" value="GAI67550.1"/>
    <property type="molecule type" value="Genomic_DNA"/>
</dbReference>
<keyword evidence="1" id="KW-1133">Transmembrane helix</keyword>
<sequence length="58" mass="7037">MFVFSTALFVSILLLIFYVVLTLRYKKFLDKKEVLAELRKEEIHIEKFIKEEKKDDVK</sequence>
<keyword evidence="1" id="KW-0812">Transmembrane</keyword>
<feature type="transmembrane region" description="Helical" evidence="1">
    <location>
        <begin position="6"/>
        <end position="23"/>
    </location>
</feature>
<proteinExistence type="predicted"/>
<reference evidence="2" key="1">
    <citation type="journal article" date="2014" name="Front. Microbiol.">
        <title>High frequency of phylogenetically diverse reductive dehalogenase-homologous genes in deep subseafloor sedimentary metagenomes.</title>
        <authorList>
            <person name="Kawai M."/>
            <person name="Futagami T."/>
            <person name="Toyoda A."/>
            <person name="Takaki Y."/>
            <person name="Nishi S."/>
            <person name="Hori S."/>
            <person name="Arai W."/>
            <person name="Tsubouchi T."/>
            <person name="Morono Y."/>
            <person name="Uchiyama I."/>
            <person name="Ito T."/>
            <person name="Fujiyama A."/>
            <person name="Inagaki F."/>
            <person name="Takami H."/>
        </authorList>
    </citation>
    <scope>NUCLEOTIDE SEQUENCE</scope>
    <source>
        <strain evidence="2">Expedition CK06-06</strain>
    </source>
</reference>
<protein>
    <submittedName>
        <fullName evidence="2">Uncharacterized protein</fullName>
    </submittedName>
</protein>
<keyword evidence="1" id="KW-0472">Membrane</keyword>
<name>X1RWJ1_9ZZZZ</name>
<gene>
    <name evidence="2" type="ORF">S12H4_02639</name>
</gene>
<organism evidence="2">
    <name type="scientific">marine sediment metagenome</name>
    <dbReference type="NCBI Taxonomy" id="412755"/>
    <lineage>
        <taxon>unclassified sequences</taxon>
        <taxon>metagenomes</taxon>
        <taxon>ecological metagenomes</taxon>
    </lineage>
</organism>
<dbReference type="AlphaFoldDB" id="X1RWJ1"/>
<evidence type="ECO:0000256" key="1">
    <source>
        <dbReference type="SAM" id="Phobius"/>
    </source>
</evidence>
<accession>X1RWJ1</accession>